<keyword evidence="2" id="KW-0238">DNA-binding</keyword>
<protein>
    <submittedName>
        <fullName evidence="5">AraC family transcriptional regulator</fullName>
    </submittedName>
</protein>
<evidence type="ECO:0000256" key="1">
    <source>
        <dbReference type="ARBA" id="ARBA00023015"/>
    </source>
</evidence>
<keyword evidence="3" id="KW-0804">Transcription</keyword>
<dbReference type="InterPro" id="IPR009057">
    <property type="entry name" value="Homeodomain-like_sf"/>
</dbReference>
<evidence type="ECO:0000256" key="3">
    <source>
        <dbReference type="ARBA" id="ARBA00023163"/>
    </source>
</evidence>
<name>A0ABY4HKY6_9FLAO</name>
<dbReference type="PROSITE" id="PS01124">
    <property type="entry name" value="HTH_ARAC_FAMILY_2"/>
    <property type="match status" value="1"/>
</dbReference>
<accession>A0ABY4HKY6</accession>
<keyword evidence="1" id="KW-0805">Transcription regulation</keyword>
<evidence type="ECO:0000313" key="5">
    <source>
        <dbReference type="EMBL" id="UOX33348.1"/>
    </source>
</evidence>
<dbReference type="InterPro" id="IPR050959">
    <property type="entry name" value="MarA-like"/>
</dbReference>
<dbReference type="Pfam" id="PF22200">
    <property type="entry name" value="ExsA_N"/>
    <property type="match status" value="1"/>
</dbReference>
<reference evidence="5" key="2">
    <citation type="submission" date="2022-04" db="EMBL/GenBank/DDBJ databases">
        <title>Complete Genome Sequence of Flavobacterium sediminilitoris YSM-43, Isolated from a Tidal Sediment.</title>
        <authorList>
            <person name="Lee P.A."/>
        </authorList>
    </citation>
    <scope>NUCLEOTIDE SEQUENCE</scope>
    <source>
        <strain evidence="5">YSM-43</strain>
    </source>
</reference>
<evidence type="ECO:0000313" key="6">
    <source>
        <dbReference type="Proteomes" id="UP000830454"/>
    </source>
</evidence>
<dbReference type="InterPro" id="IPR018060">
    <property type="entry name" value="HTH_AraC"/>
</dbReference>
<dbReference type="PANTHER" id="PTHR47504">
    <property type="entry name" value="RIGHT ORIGIN-BINDING PROTEIN"/>
    <property type="match status" value="1"/>
</dbReference>
<dbReference type="PANTHER" id="PTHR47504:SF5">
    <property type="entry name" value="RIGHT ORIGIN-BINDING PROTEIN"/>
    <property type="match status" value="1"/>
</dbReference>
<dbReference type="Proteomes" id="UP000830454">
    <property type="component" value="Chromosome"/>
</dbReference>
<evidence type="ECO:0000256" key="2">
    <source>
        <dbReference type="ARBA" id="ARBA00023125"/>
    </source>
</evidence>
<dbReference type="Gene3D" id="1.10.10.60">
    <property type="entry name" value="Homeodomain-like"/>
    <property type="match status" value="2"/>
</dbReference>
<sequence length="288" mass="34194">MIKLELPNYFFSKKTLPEVYVHYFISDAHSNKTKIQLNANLISFLLEGSKELYHENYSKAITNNEFVIAKSGNCLMSEKLSDNQKYVSLLFFFNDDFIKNFKRKYELFTDSNLQKKQAHKKFKVIEYDSFIKNFVISMEQLLNSNTKINEDFLKLKLEEILYYLIQEKGVEILNFFNTIPVQKHHIRLKNAVENNIFSKLTLEELAFLSHMSLSTFKREFNKIYGMSPSKWIQERRLEKSVQMLLIEKERPIDVYATIGYESLSSFTQSFKHKFGITPKQYQIQELNQ</sequence>
<gene>
    <name evidence="5" type="ORF">LXD69_15060</name>
</gene>
<dbReference type="Pfam" id="PF12833">
    <property type="entry name" value="HTH_18"/>
    <property type="match status" value="1"/>
</dbReference>
<reference evidence="5" key="1">
    <citation type="submission" date="2021-12" db="EMBL/GenBank/DDBJ databases">
        <authorList>
            <person name="Cha I.-T."/>
            <person name="Lee K.-E."/>
            <person name="Park S.-J."/>
        </authorList>
    </citation>
    <scope>NUCLEOTIDE SEQUENCE</scope>
    <source>
        <strain evidence="5">YSM-43</strain>
    </source>
</reference>
<proteinExistence type="predicted"/>
<dbReference type="InterPro" id="IPR054015">
    <property type="entry name" value="ExsA-like_N"/>
</dbReference>
<dbReference type="SUPFAM" id="SSF46689">
    <property type="entry name" value="Homeodomain-like"/>
    <property type="match status" value="2"/>
</dbReference>
<organism evidence="5 6">
    <name type="scientific">Flavobacterium sediminilitoris</name>
    <dbReference type="NCBI Taxonomy" id="2024526"/>
    <lineage>
        <taxon>Bacteria</taxon>
        <taxon>Pseudomonadati</taxon>
        <taxon>Bacteroidota</taxon>
        <taxon>Flavobacteriia</taxon>
        <taxon>Flavobacteriales</taxon>
        <taxon>Flavobacteriaceae</taxon>
        <taxon>Flavobacterium</taxon>
    </lineage>
</organism>
<keyword evidence="6" id="KW-1185">Reference proteome</keyword>
<dbReference type="SMART" id="SM00342">
    <property type="entry name" value="HTH_ARAC"/>
    <property type="match status" value="1"/>
</dbReference>
<dbReference type="EMBL" id="CP090145">
    <property type="protein sequence ID" value="UOX33348.1"/>
    <property type="molecule type" value="Genomic_DNA"/>
</dbReference>
<dbReference type="RefSeq" id="WP_246915985.1">
    <property type="nucleotide sequence ID" value="NZ_CP090145.1"/>
</dbReference>
<evidence type="ECO:0000259" key="4">
    <source>
        <dbReference type="PROSITE" id="PS01124"/>
    </source>
</evidence>
<feature type="domain" description="HTH araC/xylS-type" evidence="4">
    <location>
        <begin position="186"/>
        <end position="284"/>
    </location>
</feature>